<sequence length="161" mass="17537">MASNALLQPLADSPLTQIRSKGLFASGEGDFLMALPYLLKNFCIFIGCVKMGGGILSIGVPSLLFLVIHLVIKDERKISFFVFGIGWRVAPNVEDPKTIYISWGFLLLMGNKVRGCGGGPSVEEIYSFAYLQDSRIGKQPKHGSRISSAKELRAVSSKDNP</sequence>
<evidence type="ECO:0000256" key="2">
    <source>
        <dbReference type="SAM" id="Phobius"/>
    </source>
</evidence>
<evidence type="ECO:0000256" key="1">
    <source>
        <dbReference type="SAM" id="MobiDB-lite"/>
    </source>
</evidence>
<evidence type="ECO:0000313" key="4">
    <source>
        <dbReference type="Proteomes" id="UP000516437"/>
    </source>
</evidence>
<proteinExistence type="predicted"/>
<keyword evidence="4" id="KW-1185">Reference proteome</keyword>
<name>A0A6A1V913_9ROSI</name>
<feature type="transmembrane region" description="Helical" evidence="2">
    <location>
        <begin position="44"/>
        <end position="72"/>
    </location>
</feature>
<dbReference type="EMBL" id="RXIC02000024">
    <property type="protein sequence ID" value="KAB1209349.1"/>
    <property type="molecule type" value="Genomic_DNA"/>
</dbReference>
<keyword evidence="2" id="KW-0812">Transmembrane</keyword>
<gene>
    <name evidence="3" type="ORF">CJ030_MR6G016548</name>
</gene>
<protein>
    <submittedName>
        <fullName evidence="3">Uncharacterized protein</fullName>
    </submittedName>
</protein>
<dbReference type="AlphaFoldDB" id="A0A6A1V913"/>
<keyword evidence="2" id="KW-1133">Transmembrane helix</keyword>
<feature type="region of interest" description="Disordered" evidence="1">
    <location>
        <begin position="138"/>
        <end position="161"/>
    </location>
</feature>
<comment type="caution">
    <text evidence="3">The sequence shown here is derived from an EMBL/GenBank/DDBJ whole genome shotgun (WGS) entry which is preliminary data.</text>
</comment>
<reference evidence="3 4" key="1">
    <citation type="journal article" date="2019" name="Plant Biotechnol. J.">
        <title>The red bayberry genome and genetic basis of sex determination.</title>
        <authorList>
            <person name="Jia H.M."/>
            <person name="Jia H.J."/>
            <person name="Cai Q.L."/>
            <person name="Wang Y."/>
            <person name="Zhao H.B."/>
            <person name="Yang W.F."/>
            <person name="Wang G.Y."/>
            <person name="Li Y.H."/>
            <person name="Zhan D.L."/>
            <person name="Shen Y.T."/>
            <person name="Niu Q.F."/>
            <person name="Chang L."/>
            <person name="Qiu J."/>
            <person name="Zhao L."/>
            <person name="Xie H.B."/>
            <person name="Fu W.Y."/>
            <person name="Jin J."/>
            <person name="Li X.W."/>
            <person name="Jiao Y."/>
            <person name="Zhou C.C."/>
            <person name="Tu T."/>
            <person name="Chai C.Y."/>
            <person name="Gao J.L."/>
            <person name="Fan L.J."/>
            <person name="van de Weg E."/>
            <person name="Wang J.Y."/>
            <person name="Gao Z.S."/>
        </authorList>
    </citation>
    <scope>NUCLEOTIDE SEQUENCE [LARGE SCALE GENOMIC DNA]</scope>
    <source>
        <tissue evidence="3">Leaves</tissue>
    </source>
</reference>
<accession>A0A6A1V913</accession>
<organism evidence="3 4">
    <name type="scientific">Morella rubra</name>
    <name type="common">Chinese bayberry</name>
    <dbReference type="NCBI Taxonomy" id="262757"/>
    <lineage>
        <taxon>Eukaryota</taxon>
        <taxon>Viridiplantae</taxon>
        <taxon>Streptophyta</taxon>
        <taxon>Embryophyta</taxon>
        <taxon>Tracheophyta</taxon>
        <taxon>Spermatophyta</taxon>
        <taxon>Magnoliopsida</taxon>
        <taxon>eudicotyledons</taxon>
        <taxon>Gunneridae</taxon>
        <taxon>Pentapetalae</taxon>
        <taxon>rosids</taxon>
        <taxon>fabids</taxon>
        <taxon>Fagales</taxon>
        <taxon>Myricaceae</taxon>
        <taxon>Morella</taxon>
    </lineage>
</organism>
<evidence type="ECO:0000313" key="3">
    <source>
        <dbReference type="EMBL" id="KAB1209349.1"/>
    </source>
</evidence>
<dbReference type="Proteomes" id="UP000516437">
    <property type="component" value="Chromosome 6"/>
</dbReference>
<keyword evidence="2" id="KW-0472">Membrane</keyword>